<dbReference type="InterPro" id="IPR012349">
    <property type="entry name" value="Split_barrel_FMN-bd"/>
</dbReference>
<dbReference type="Pfam" id="PF01243">
    <property type="entry name" value="PNPOx_N"/>
    <property type="match status" value="1"/>
</dbReference>
<dbReference type="EMBL" id="JBHLSV010000012">
    <property type="protein sequence ID" value="MFC0674542.1"/>
    <property type="molecule type" value="Genomic_DNA"/>
</dbReference>
<keyword evidence="3" id="KW-1185">Reference proteome</keyword>
<evidence type="ECO:0000259" key="1">
    <source>
        <dbReference type="Pfam" id="PF01243"/>
    </source>
</evidence>
<dbReference type="InterPro" id="IPR011576">
    <property type="entry name" value="Pyridox_Oxase_N"/>
</dbReference>
<dbReference type="RefSeq" id="WP_376980730.1">
    <property type="nucleotide sequence ID" value="NZ_JBHLSV010000012.1"/>
</dbReference>
<comment type="caution">
    <text evidence="2">The sequence shown here is derived from an EMBL/GenBank/DDBJ whole genome shotgun (WGS) entry which is preliminary data.</text>
</comment>
<evidence type="ECO:0000313" key="3">
    <source>
        <dbReference type="Proteomes" id="UP001589793"/>
    </source>
</evidence>
<feature type="domain" description="Pyridoxamine 5'-phosphate oxidase N-terminal" evidence="1">
    <location>
        <begin position="15"/>
        <end position="119"/>
    </location>
</feature>
<organism evidence="2 3">
    <name type="scientific">Brachybacterium hainanense</name>
    <dbReference type="NCBI Taxonomy" id="1541174"/>
    <lineage>
        <taxon>Bacteria</taxon>
        <taxon>Bacillati</taxon>
        <taxon>Actinomycetota</taxon>
        <taxon>Actinomycetes</taxon>
        <taxon>Micrococcales</taxon>
        <taxon>Dermabacteraceae</taxon>
        <taxon>Brachybacterium</taxon>
    </lineage>
</organism>
<accession>A0ABV6RC26</accession>
<sequence length="174" mass="19370">MEITDEEWTMVRRMVRRTIRSSLHCSIASLNPDGSPHVTPIGSFLPTEKGRGVYFDAFNAQLAANVDRDARVTIQAVDSGPLMWARSFLKGRFVSPPGLRLVGTVGAQRRSSEQEVERFHRLVGPLLRTRGGALLWRSLPLARDVAVDRVVPIWMGAMTPGVEAPRRQRADPTN</sequence>
<gene>
    <name evidence="2" type="ORF">ACFFF6_11305</name>
</gene>
<proteinExistence type="predicted"/>
<dbReference type="Gene3D" id="2.30.110.10">
    <property type="entry name" value="Electron Transport, Fmn-binding Protein, Chain A"/>
    <property type="match status" value="1"/>
</dbReference>
<dbReference type="Proteomes" id="UP001589793">
    <property type="component" value="Unassembled WGS sequence"/>
</dbReference>
<protein>
    <submittedName>
        <fullName evidence="2">Pyridoxamine 5'-phosphate oxidase family protein</fullName>
        <ecNumber evidence="2">1.-.-.-</ecNumber>
        <ecNumber evidence="2">1.4.3.5</ecNumber>
    </submittedName>
</protein>
<name>A0ABV6RC26_9MICO</name>
<keyword evidence="2" id="KW-0560">Oxidoreductase</keyword>
<dbReference type="EC" id="1.-.-.-" evidence="2"/>
<dbReference type="SUPFAM" id="SSF50475">
    <property type="entry name" value="FMN-binding split barrel"/>
    <property type="match status" value="1"/>
</dbReference>
<dbReference type="GO" id="GO:0004733">
    <property type="term" value="F:pyridoxamine phosphate oxidase activity"/>
    <property type="evidence" value="ECO:0007669"/>
    <property type="project" value="UniProtKB-EC"/>
</dbReference>
<evidence type="ECO:0000313" key="2">
    <source>
        <dbReference type="EMBL" id="MFC0674542.1"/>
    </source>
</evidence>
<reference evidence="2 3" key="1">
    <citation type="submission" date="2024-09" db="EMBL/GenBank/DDBJ databases">
        <authorList>
            <person name="Sun Q."/>
            <person name="Mori K."/>
        </authorList>
    </citation>
    <scope>NUCLEOTIDE SEQUENCE [LARGE SCALE GENOMIC DNA]</scope>
    <source>
        <strain evidence="2 3">CICC 10874</strain>
    </source>
</reference>
<dbReference type="EC" id="1.4.3.5" evidence="2"/>